<dbReference type="GO" id="GO:0003887">
    <property type="term" value="F:DNA-directed DNA polymerase activity"/>
    <property type="evidence" value="ECO:0007669"/>
    <property type="project" value="InterPro"/>
</dbReference>
<accession>A0A1A9I3E8</accession>
<name>A0A1A9I3E8_9BACT</name>
<dbReference type="STRING" id="1176587.A8C56_15250"/>
<keyword evidence="3" id="KW-1185">Reference proteome</keyword>
<gene>
    <name evidence="2" type="ORF">A8C56_15250</name>
</gene>
<organism evidence="2 3">
    <name type="scientific">Niabella ginsenosidivorans</name>
    <dbReference type="NCBI Taxonomy" id="1176587"/>
    <lineage>
        <taxon>Bacteria</taxon>
        <taxon>Pseudomonadati</taxon>
        <taxon>Bacteroidota</taxon>
        <taxon>Chitinophagia</taxon>
        <taxon>Chitinophagales</taxon>
        <taxon>Chitinophagaceae</taxon>
        <taxon>Niabella</taxon>
    </lineage>
</organism>
<dbReference type="RefSeq" id="WP_067757788.1">
    <property type="nucleotide sequence ID" value="NZ_CP015772.1"/>
</dbReference>
<dbReference type="AlphaFoldDB" id="A0A1A9I3E8"/>
<reference evidence="2 3" key="1">
    <citation type="submission" date="2016-05" db="EMBL/GenBank/DDBJ databases">
        <title>Niabella ginsenosidivorans BS26 whole genome sequencing.</title>
        <authorList>
            <person name="Im W.T."/>
            <person name="Siddiqi M.Z."/>
        </authorList>
    </citation>
    <scope>NUCLEOTIDE SEQUENCE [LARGE SCALE GENOMIC DNA]</scope>
    <source>
        <strain evidence="2 3">BS26</strain>
    </source>
</reference>
<evidence type="ECO:0000256" key="1">
    <source>
        <dbReference type="SAM" id="MobiDB-lite"/>
    </source>
</evidence>
<dbReference type="OrthoDB" id="824384at2"/>
<dbReference type="Gene3D" id="3.40.50.10220">
    <property type="entry name" value="DNA polymerase III, psi subunit"/>
    <property type="match status" value="1"/>
</dbReference>
<evidence type="ECO:0000313" key="3">
    <source>
        <dbReference type="Proteomes" id="UP000077667"/>
    </source>
</evidence>
<dbReference type="GO" id="GO:0006260">
    <property type="term" value="P:DNA replication"/>
    <property type="evidence" value="ECO:0007669"/>
    <property type="project" value="InterPro"/>
</dbReference>
<dbReference type="EMBL" id="CP015772">
    <property type="protein sequence ID" value="ANH82146.1"/>
    <property type="molecule type" value="Genomic_DNA"/>
</dbReference>
<dbReference type="KEGG" id="nia:A8C56_15250"/>
<proteinExistence type="predicted"/>
<evidence type="ECO:0000313" key="2">
    <source>
        <dbReference type="EMBL" id="ANH82146.1"/>
    </source>
</evidence>
<protein>
    <submittedName>
        <fullName evidence="2">Uncharacterized protein</fullName>
    </submittedName>
</protein>
<dbReference type="Proteomes" id="UP000077667">
    <property type="component" value="Chromosome"/>
</dbReference>
<feature type="region of interest" description="Disordered" evidence="1">
    <location>
        <begin position="40"/>
        <end position="63"/>
    </location>
</feature>
<feature type="compositionally biased region" description="Low complexity" evidence="1">
    <location>
        <begin position="50"/>
        <end position="60"/>
    </location>
</feature>
<sequence>MSLNKIDLPPRLIAQLYPRSLMPDNSITVAAEIVAEAPDIETASKQPPVEESSGTGTTTEWKSLGGNQKNIMVIVDYTTDLHLPDPAFTFLSQILNACKLGPNDVVIINRNNYPHTPYEQLLDHFTGKVVLLFGTTAAAFGFPFEIPPYQVQTFAGYTVMHAPALDALKDDKPAKTQLWSSFKKIFNL</sequence>
<dbReference type="GO" id="GO:0008408">
    <property type="term" value="F:3'-5' exonuclease activity"/>
    <property type="evidence" value="ECO:0007669"/>
    <property type="project" value="InterPro"/>
</dbReference>
<dbReference type="InterPro" id="IPR036654">
    <property type="entry name" value="DNA_pol_III_psi_sf"/>
</dbReference>